<dbReference type="AlphaFoldDB" id="A0A1I1XIA0"/>
<protein>
    <recommendedName>
        <fullName evidence="5">IPT/TIG domain-containing protein</fullName>
    </recommendedName>
</protein>
<dbReference type="OrthoDB" id="5197578at2"/>
<gene>
    <name evidence="3" type="ORF">SAMN05216574_10231</name>
</gene>
<sequence length="311" mass="31004">MFLVLGAALAAAAPAAAIDDASRPDVRVTHGPSCQPGGLVVEVVAGTAPYRVRLATTRTPSGEDEAHLRPGDTATLRTGDVEWGETIDGRLEFTAADGAGYVDELVEYSFTRPTREDCAAVARPTTPEPVPPATGSPSAVPTATPTSGRAPSTSPSTGPSSTSPSRPSSSAVPVPDDDAGPPARVSPGGTVTVEAGGFLPGERVTIRLRVAGNVLGTATAGADGAVQVEIRIPDGAAAGRTTVDLVGVRSAAVADVELQVAGARSVLVTEGWADVLPLTAAAIALVGSVSGLVNVAGGRRALQRHAGFGSA</sequence>
<accession>A0A1I1XIA0</accession>
<proteinExistence type="predicted"/>
<name>A0A1I1XIA0_9ACTN</name>
<evidence type="ECO:0000313" key="4">
    <source>
        <dbReference type="Proteomes" id="UP000198589"/>
    </source>
</evidence>
<reference evidence="4" key="1">
    <citation type="submission" date="2016-10" db="EMBL/GenBank/DDBJ databases">
        <authorList>
            <person name="Varghese N."/>
            <person name="Submissions S."/>
        </authorList>
    </citation>
    <scope>NUCLEOTIDE SEQUENCE [LARGE SCALE GENOMIC DNA]</scope>
    <source>
        <strain evidence="4">DSM 46838</strain>
    </source>
</reference>
<keyword evidence="2" id="KW-0732">Signal</keyword>
<evidence type="ECO:0000256" key="2">
    <source>
        <dbReference type="SAM" id="SignalP"/>
    </source>
</evidence>
<feature type="compositionally biased region" description="Low complexity" evidence="1">
    <location>
        <begin position="141"/>
        <end position="185"/>
    </location>
</feature>
<dbReference type="RefSeq" id="WP_092195243.1">
    <property type="nucleotide sequence ID" value="NZ_FOND01000002.1"/>
</dbReference>
<feature type="signal peptide" evidence="2">
    <location>
        <begin position="1"/>
        <end position="17"/>
    </location>
</feature>
<dbReference type="STRING" id="1798228.SAMN05216574_10231"/>
<evidence type="ECO:0000256" key="1">
    <source>
        <dbReference type="SAM" id="MobiDB-lite"/>
    </source>
</evidence>
<dbReference type="Proteomes" id="UP000198589">
    <property type="component" value="Unassembled WGS sequence"/>
</dbReference>
<dbReference type="EMBL" id="FOND01000002">
    <property type="protein sequence ID" value="SFE05120.1"/>
    <property type="molecule type" value="Genomic_DNA"/>
</dbReference>
<feature type="chain" id="PRO_5038574152" description="IPT/TIG domain-containing protein" evidence="2">
    <location>
        <begin position="18"/>
        <end position="311"/>
    </location>
</feature>
<keyword evidence="4" id="KW-1185">Reference proteome</keyword>
<organism evidence="3 4">
    <name type="scientific">Blastococcus tunisiensis</name>
    <dbReference type="NCBI Taxonomy" id="1798228"/>
    <lineage>
        <taxon>Bacteria</taxon>
        <taxon>Bacillati</taxon>
        <taxon>Actinomycetota</taxon>
        <taxon>Actinomycetes</taxon>
        <taxon>Geodermatophilales</taxon>
        <taxon>Geodermatophilaceae</taxon>
        <taxon>Blastococcus</taxon>
    </lineage>
</organism>
<evidence type="ECO:0008006" key="5">
    <source>
        <dbReference type="Google" id="ProtNLM"/>
    </source>
</evidence>
<evidence type="ECO:0000313" key="3">
    <source>
        <dbReference type="EMBL" id="SFE05120.1"/>
    </source>
</evidence>
<feature type="region of interest" description="Disordered" evidence="1">
    <location>
        <begin position="117"/>
        <end position="196"/>
    </location>
</feature>